<dbReference type="InterPro" id="IPR050204">
    <property type="entry name" value="AraC_XylS_family_regulators"/>
</dbReference>
<dbReference type="InterPro" id="IPR009057">
    <property type="entry name" value="Homeodomain-like_sf"/>
</dbReference>
<dbReference type="InterPro" id="IPR018060">
    <property type="entry name" value="HTH_AraC"/>
</dbReference>
<keyword evidence="1" id="KW-0805">Transcription regulation</keyword>
<dbReference type="Proteomes" id="UP001442841">
    <property type="component" value="Chromosome"/>
</dbReference>
<protein>
    <submittedName>
        <fullName evidence="5">Helix-turn-helix domain-containing protein</fullName>
    </submittedName>
</protein>
<dbReference type="PROSITE" id="PS01124">
    <property type="entry name" value="HTH_ARAC_FAMILY_2"/>
    <property type="match status" value="1"/>
</dbReference>
<keyword evidence="2" id="KW-0238">DNA-binding</keyword>
<dbReference type="RefSeq" id="WP_425309790.1">
    <property type="nucleotide sequence ID" value="NZ_CP154795.1"/>
</dbReference>
<dbReference type="Pfam" id="PF12833">
    <property type="entry name" value="HTH_18"/>
    <property type="match status" value="1"/>
</dbReference>
<dbReference type="PANTHER" id="PTHR46796">
    <property type="entry name" value="HTH-TYPE TRANSCRIPTIONAL ACTIVATOR RHAS-RELATED"/>
    <property type="match status" value="1"/>
</dbReference>
<evidence type="ECO:0000259" key="4">
    <source>
        <dbReference type="PROSITE" id="PS01124"/>
    </source>
</evidence>
<evidence type="ECO:0000313" key="5">
    <source>
        <dbReference type="EMBL" id="XAN08334.1"/>
    </source>
</evidence>
<proteinExistence type="predicted"/>
<dbReference type="SUPFAM" id="SSF46689">
    <property type="entry name" value="Homeodomain-like"/>
    <property type="match status" value="1"/>
</dbReference>
<organism evidence="5 6">
    <name type="scientific">Ammonicoccus fulvus</name>
    <dbReference type="NCBI Taxonomy" id="3138240"/>
    <lineage>
        <taxon>Bacteria</taxon>
        <taxon>Bacillati</taxon>
        <taxon>Actinomycetota</taxon>
        <taxon>Actinomycetes</taxon>
        <taxon>Propionibacteriales</taxon>
        <taxon>Propionibacteriaceae</taxon>
        <taxon>Ammonicoccus</taxon>
    </lineage>
</organism>
<accession>A0ABZ3FTB3</accession>
<keyword evidence="3" id="KW-0804">Transcription</keyword>
<evidence type="ECO:0000313" key="6">
    <source>
        <dbReference type="Proteomes" id="UP001442841"/>
    </source>
</evidence>
<dbReference type="EMBL" id="CP154795">
    <property type="protein sequence ID" value="XAN08334.1"/>
    <property type="molecule type" value="Genomic_DNA"/>
</dbReference>
<dbReference type="Gene3D" id="1.10.10.60">
    <property type="entry name" value="Homeodomain-like"/>
    <property type="match status" value="1"/>
</dbReference>
<evidence type="ECO:0000256" key="2">
    <source>
        <dbReference type="ARBA" id="ARBA00023125"/>
    </source>
</evidence>
<keyword evidence="6" id="KW-1185">Reference proteome</keyword>
<sequence length="330" mass="36221">MTDDNTQDFLALPSRRLFAGTDPKGLHNAISDVTANTHRMLLTEPNGPLSGEVHGLKLGRLGLVSIRYSQPLAVNSRATRRRVLVVIPRAPMQVFSGDRSWFSDAPFVMGTHHSTRVVPSPGRGALLVAMDAEHLEYSIEAATGRRFTEPLRLTSEHRPLLLAASDLVRSAALEVCRGIEQNDPDVQADLLAQHLFSAISIGVSPFLRETLERMTSPGRGYVESATRFITDHLAEDLSVSRIARCCGISERQLHTAFKEHLSIGPAQYVREKRLQGVRRLLTDPEFAATGTVSAAAAHVGVTHFGRFAKAYAERYDEPPSRTLADTRAKA</sequence>
<gene>
    <name evidence="5" type="ORF">AADG42_13835</name>
</gene>
<dbReference type="SMART" id="SM00342">
    <property type="entry name" value="HTH_ARAC"/>
    <property type="match status" value="1"/>
</dbReference>
<feature type="domain" description="HTH araC/xylS-type" evidence="4">
    <location>
        <begin position="223"/>
        <end position="325"/>
    </location>
</feature>
<name>A0ABZ3FTB3_9ACTN</name>
<evidence type="ECO:0000256" key="3">
    <source>
        <dbReference type="ARBA" id="ARBA00023163"/>
    </source>
</evidence>
<reference evidence="5 6" key="1">
    <citation type="submission" date="2024-04" db="EMBL/GenBank/DDBJ databases">
        <title>Isolation of an actinomycete strain from pig manure.</title>
        <authorList>
            <person name="Gong T."/>
            <person name="Yu Z."/>
            <person name="An M."/>
            <person name="Wei C."/>
            <person name="Yang W."/>
            <person name="Liu L."/>
        </authorList>
    </citation>
    <scope>NUCLEOTIDE SEQUENCE [LARGE SCALE GENOMIC DNA]</scope>
    <source>
        <strain evidence="5 6">ZF39</strain>
    </source>
</reference>
<evidence type="ECO:0000256" key="1">
    <source>
        <dbReference type="ARBA" id="ARBA00023015"/>
    </source>
</evidence>